<feature type="region of interest" description="Disordered" evidence="5">
    <location>
        <begin position="276"/>
        <end position="313"/>
    </location>
</feature>
<feature type="domain" description="Ubiquitin-like protease family profile" evidence="7">
    <location>
        <begin position="1"/>
        <end position="231"/>
    </location>
</feature>
<evidence type="ECO:0000256" key="2">
    <source>
        <dbReference type="ARBA" id="ARBA00022670"/>
    </source>
</evidence>
<protein>
    <recommendedName>
        <fullName evidence="7">Ubiquitin-like protease family profile domain-containing protein</fullName>
    </recommendedName>
</protein>
<evidence type="ECO:0000259" key="7">
    <source>
        <dbReference type="PROSITE" id="PS50600"/>
    </source>
</evidence>
<proteinExistence type="inferred from homology"/>
<keyword evidence="3" id="KW-0378">Hydrolase</keyword>
<keyword evidence="6" id="KW-1133">Transmembrane helix</keyword>
<keyword evidence="4" id="KW-0788">Thiol protease</keyword>
<comment type="similarity">
    <text evidence="1">Belongs to the peptidase C48 family.</text>
</comment>
<name>A0ABU6UY39_9FABA</name>
<dbReference type="PANTHER" id="PTHR12606">
    <property type="entry name" value="SENTRIN/SUMO-SPECIFIC PROTEASE"/>
    <property type="match status" value="1"/>
</dbReference>
<gene>
    <name evidence="8" type="ORF">PIB30_102890</name>
</gene>
<keyword evidence="9" id="KW-1185">Reference proteome</keyword>
<keyword evidence="6" id="KW-0812">Transmembrane</keyword>
<organism evidence="8 9">
    <name type="scientific">Stylosanthes scabra</name>
    <dbReference type="NCBI Taxonomy" id="79078"/>
    <lineage>
        <taxon>Eukaryota</taxon>
        <taxon>Viridiplantae</taxon>
        <taxon>Streptophyta</taxon>
        <taxon>Embryophyta</taxon>
        <taxon>Tracheophyta</taxon>
        <taxon>Spermatophyta</taxon>
        <taxon>Magnoliopsida</taxon>
        <taxon>eudicotyledons</taxon>
        <taxon>Gunneridae</taxon>
        <taxon>Pentapetalae</taxon>
        <taxon>rosids</taxon>
        <taxon>fabids</taxon>
        <taxon>Fabales</taxon>
        <taxon>Fabaceae</taxon>
        <taxon>Papilionoideae</taxon>
        <taxon>50 kb inversion clade</taxon>
        <taxon>dalbergioids sensu lato</taxon>
        <taxon>Dalbergieae</taxon>
        <taxon>Pterocarpus clade</taxon>
        <taxon>Stylosanthes</taxon>
    </lineage>
</organism>
<dbReference type="EMBL" id="JASCZI010124074">
    <property type="protein sequence ID" value="MED6165779.1"/>
    <property type="molecule type" value="Genomic_DNA"/>
</dbReference>
<evidence type="ECO:0000313" key="8">
    <source>
        <dbReference type="EMBL" id="MED6165779.1"/>
    </source>
</evidence>
<dbReference type="Proteomes" id="UP001341840">
    <property type="component" value="Unassembled WGS sequence"/>
</dbReference>
<evidence type="ECO:0000256" key="5">
    <source>
        <dbReference type="SAM" id="MobiDB-lite"/>
    </source>
</evidence>
<evidence type="ECO:0000256" key="6">
    <source>
        <dbReference type="SAM" id="Phobius"/>
    </source>
</evidence>
<comment type="caution">
    <text evidence="8">The sequence shown here is derived from an EMBL/GenBank/DDBJ whole genome shotgun (WGS) entry which is preliminary data.</text>
</comment>
<dbReference type="Pfam" id="PF02902">
    <property type="entry name" value="Peptidase_C48"/>
    <property type="match status" value="1"/>
</dbReference>
<evidence type="ECO:0000313" key="9">
    <source>
        <dbReference type="Proteomes" id="UP001341840"/>
    </source>
</evidence>
<dbReference type="InterPro" id="IPR003653">
    <property type="entry name" value="Peptidase_C48_C"/>
</dbReference>
<dbReference type="PANTHER" id="PTHR12606:SF1">
    <property type="entry name" value="UBIQUITIN-LIKE-SPECIFIC PROTEASE 1A"/>
    <property type="match status" value="1"/>
</dbReference>
<keyword evidence="6" id="KW-0472">Membrane</keyword>
<feature type="compositionally biased region" description="Polar residues" evidence="5">
    <location>
        <begin position="285"/>
        <end position="304"/>
    </location>
</feature>
<evidence type="ECO:0000256" key="1">
    <source>
        <dbReference type="ARBA" id="ARBA00005234"/>
    </source>
</evidence>
<sequence length="313" mass="37269">MDAIDEIYEKKLQIQQVEARLQQMLEDLRAMEPIDDLEIPVKEETEEPKIPRKRLYKWATEGEDDIMYEFLFKFITGKTFEAMREHFMSLAKEAEMDLAIMQIMCIFHNRKNNERFRDMIYCVPPKFMLFAPILYLHHWWLYILDVKKRKFYVLDSLNPKTTGSSERMKLNRFASNILDQMMVYARAETMFPGPITTQVAPHILLPKYIRVPKQTNQFDCGVYVLKYLEMVNPIELGKKTYKIPPWFEDELADFREQIVEYILLHHDNFYKTKAVEASEPRQRTSRASRALQSPYMQLNSSDLESGNAKHKKK</sequence>
<keyword evidence="2" id="KW-0645">Protease</keyword>
<dbReference type="SUPFAM" id="SSF54001">
    <property type="entry name" value="Cysteine proteinases"/>
    <property type="match status" value="1"/>
</dbReference>
<evidence type="ECO:0000256" key="4">
    <source>
        <dbReference type="ARBA" id="ARBA00022807"/>
    </source>
</evidence>
<accession>A0ABU6UY39</accession>
<dbReference type="PROSITE" id="PS50600">
    <property type="entry name" value="ULP_PROTEASE"/>
    <property type="match status" value="1"/>
</dbReference>
<evidence type="ECO:0000256" key="3">
    <source>
        <dbReference type="ARBA" id="ARBA00022801"/>
    </source>
</evidence>
<feature type="transmembrane region" description="Helical" evidence="6">
    <location>
        <begin position="127"/>
        <end position="144"/>
    </location>
</feature>
<dbReference type="Gene3D" id="3.40.395.10">
    <property type="entry name" value="Adenoviral Proteinase, Chain A"/>
    <property type="match status" value="1"/>
</dbReference>
<dbReference type="InterPro" id="IPR038765">
    <property type="entry name" value="Papain-like_cys_pep_sf"/>
</dbReference>
<reference evidence="8 9" key="1">
    <citation type="journal article" date="2023" name="Plants (Basel)">
        <title>Bridging the Gap: Combining Genomics and Transcriptomics Approaches to Understand Stylosanthes scabra, an Orphan Legume from the Brazilian Caatinga.</title>
        <authorList>
            <person name="Ferreira-Neto J.R.C."/>
            <person name="da Silva M.D."/>
            <person name="Binneck E."/>
            <person name="de Melo N.F."/>
            <person name="da Silva R.H."/>
            <person name="de Melo A.L.T.M."/>
            <person name="Pandolfi V."/>
            <person name="Bustamante F.O."/>
            <person name="Brasileiro-Vidal A.C."/>
            <person name="Benko-Iseppon A.M."/>
        </authorList>
    </citation>
    <scope>NUCLEOTIDE SEQUENCE [LARGE SCALE GENOMIC DNA]</scope>
    <source>
        <tissue evidence="8">Leaves</tissue>
    </source>
</reference>